<proteinExistence type="predicted"/>
<dbReference type="PANTHER" id="PTHR30404:SF0">
    <property type="entry name" value="N-ACETYLMURAMOYL-L-ALANINE AMIDASE AMIC"/>
    <property type="match status" value="1"/>
</dbReference>
<dbReference type="CDD" id="cd02696">
    <property type="entry name" value="MurNAc-LAA"/>
    <property type="match status" value="1"/>
</dbReference>
<feature type="region of interest" description="Disordered" evidence="4">
    <location>
        <begin position="169"/>
        <end position="204"/>
    </location>
</feature>
<keyword evidence="8" id="KW-1185">Reference proteome</keyword>
<evidence type="ECO:0000256" key="1">
    <source>
        <dbReference type="ARBA" id="ARBA00001561"/>
    </source>
</evidence>
<comment type="caution">
    <text evidence="7">The sequence shown here is derived from an EMBL/GenBank/DDBJ whole genome shotgun (WGS) entry which is preliminary data.</text>
</comment>
<dbReference type="InterPro" id="IPR006311">
    <property type="entry name" value="TAT_signal"/>
</dbReference>
<reference evidence="8" key="1">
    <citation type="submission" date="2023-07" db="EMBL/GenBank/DDBJ databases">
        <title>Thauera sp. CAU 1555 isolated from sand of Yaerae Beach.</title>
        <authorList>
            <person name="Kim W."/>
        </authorList>
    </citation>
    <scope>NUCLEOTIDE SEQUENCE [LARGE SCALE GENOMIC DNA]</scope>
    <source>
        <strain evidence="8">CAU 1555</strain>
    </source>
</reference>
<dbReference type="PANTHER" id="PTHR30404">
    <property type="entry name" value="N-ACETYLMURAMOYL-L-ALANINE AMIDASE"/>
    <property type="match status" value="1"/>
</dbReference>
<dbReference type="InterPro" id="IPR021731">
    <property type="entry name" value="AMIN_dom"/>
</dbReference>
<dbReference type="Gene3D" id="2.60.40.3500">
    <property type="match status" value="1"/>
</dbReference>
<feature type="transmembrane region" description="Helical" evidence="5">
    <location>
        <begin position="21"/>
        <end position="41"/>
    </location>
</feature>
<dbReference type="Gene3D" id="3.40.630.40">
    <property type="entry name" value="Zn-dependent exopeptidases"/>
    <property type="match status" value="1"/>
</dbReference>
<dbReference type="EC" id="3.5.1.28" evidence="2"/>
<keyword evidence="5" id="KW-0472">Membrane</keyword>
<evidence type="ECO:0000313" key="7">
    <source>
        <dbReference type="EMBL" id="MBD8504856.1"/>
    </source>
</evidence>
<dbReference type="PROSITE" id="PS51318">
    <property type="entry name" value="TAT"/>
    <property type="match status" value="1"/>
</dbReference>
<dbReference type="SUPFAM" id="SSF53187">
    <property type="entry name" value="Zn-dependent exopeptidases"/>
    <property type="match status" value="1"/>
</dbReference>
<accession>A0ABR9BES7</accession>
<organism evidence="7 8">
    <name type="scientific">Thauera sedimentorum</name>
    <dbReference type="NCBI Taxonomy" id="2767595"/>
    <lineage>
        <taxon>Bacteria</taxon>
        <taxon>Pseudomonadati</taxon>
        <taxon>Pseudomonadota</taxon>
        <taxon>Betaproteobacteria</taxon>
        <taxon>Rhodocyclales</taxon>
        <taxon>Zoogloeaceae</taxon>
        <taxon>Thauera</taxon>
    </lineage>
</organism>
<evidence type="ECO:0000256" key="5">
    <source>
        <dbReference type="SAM" id="Phobius"/>
    </source>
</evidence>
<dbReference type="SMART" id="SM00646">
    <property type="entry name" value="Ami_3"/>
    <property type="match status" value="1"/>
</dbReference>
<evidence type="ECO:0000256" key="3">
    <source>
        <dbReference type="ARBA" id="ARBA00022801"/>
    </source>
</evidence>
<evidence type="ECO:0000256" key="2">
    <source>
        <dbReference type="ARBA" id="ARBA00011901"/>
    </source>
</evidence>
<protein>
    <recommendedName>
        <fullName evidence="2">N-acetylmuramoyl-L-alanine amidase</fullName>
        <ecNumber evidence="2">3.5.1.28</ecNumber>
    </recommendedName>
</protein>
<dbReference type="InterPro" id="IPR050695">
    <property type="entry name" value="N-acetylmuramoyl_amidase_3"/>
</dbReference>
<dbReference type="InterPro" id="IPR002508">
    <property type="entry name" value="MurNAc-LAA_cat"/>
</dbReference>
<evidence type="ECO:0000256" key="4">
    <source>
        <dbReference type="SAM" id="MobiDB-lite"/>
    </source>
</evidence>
<evidence type="ECO:0000313" key="8">
    <source>
        <dbReference type="Proteomes" id="UP000603602"/>
    </source>
</evidence>
<keyword evidence="5" id="KW-1133">Transmembrane helix</keyword>
<dbReference type="Proteomes" id="UP000603602">
    <property type="component" value="Unassembled WGS sequence"/>
</dbReference>
<name>A0ABR9BES7_9RHOO</name>
<dbReference type="EMBL" id="JACYTO010000003">
    <property type="protein sequence ID" value="MBD8504856.1"/>
    <property type="molecule type" value="Genomic_DNA"/>
</dbReference>
<comment type="catalytic activity">
    <reaction evidence="1">
        <text>Hydrolyzes the link between N-acetylmuramoyl residues and L-amino acid residues in certain cell-wall glycopeptides.</text>
        <dbReference type="EC" id="3.5.1.28"/>
    </reaction>
</comment>
<feature type="domain" description="MurNAc-LAA" evidence="6">
    <location>
        <begin position="270"/>
        <end position="425"/>
    </location>
</feature>
<evidence type="ECO:0000259" key="6">
    <source>
        <dbReference type="SMART" id="SM00646"/>
    </source>
</evidence>
<sequence>MSERIDDSPAGQPAARLSRRALLKFAGASLTLLVSPVGYAASTSLLAVRVWPAPDYTRVTLEAGRELRYKYLTLQNPERLVIDLEGVELNSVLESLPSKVLESDPYIGLVRAGQNRPGVVRVVLELKAEINPQVFTLQPVGDYGHRLVLDLYPARPVDPLLALIEKSSPMEAASGSDGTEGSGEAPRTVATDESPAPRRRPPQANRIYTVALDPGHGGEDPGAIGRRGSYEKNVTLSIARRLKRKIDADPGMRAVLTRDGDYFVPLYQRVSRARRVQADLFVSIHADAFVRPEARGSSVFVLSERGATSSAARWLAQKENDADLIGGVNLAKQEGHLARTLLDLSQTATINDSLKLGRAVLGELGGINTLHKAEVEQANFAVLKAPDIPSVLVETAFISNPEEERRLNDNAYQDKMADAILRGIKRYFEENPGVTRTRVARLD</sequence>
<dbReference type="Pfam" id="PF01520">
    <property type="entry name" value="Amidase_3"/>
    <property type="match status" value="1"/>
</dbReference>
<keyword evidence="5" id="KW-0812">Transmembrane</keyword>
<keyword evidence="3" id="KW-0378">Hydrolase</keyword>
<gene>
    <name evidence="7" type="ORF">IFO67_18335</name>
</gene>
<dbReference type="RefSeq" id="WP_187719669.1">
    <property type="nucleotide sequence ID" value="NZ_JACTAH010000003.1"/>
</dbReference>
<dbReference type="Pfam" id="PF11741">
    <property type="entry name" value="AMIN"/>
    <property type="match status" value="1"/>
</dbReference>